<dbReference type="GO" id="GO:0003723">
    <property type="term" value="F:RNA binding"/>
    <property type="evidence" value="ECO:0007669"/>
    <property type="project" value="InterPro"/>
</dbReference>
<dbReference type="Gene3D" id="1.25.40.10">
    <property type="entry name" value="Tetratricopeptide repeat domain"/>
    <property type="match status" value="4"/>
</dbReference>
<evidence type="ECO:0000313" key="3">
    <source>
        <dbReference type="EMBL" id="MBX61504.1"/>
    </source>
</evidence>
<evidence type="ECO:0000256" key="1">
    <source>
        <dbReference type="ARBA" id="ARBA00022737"/>
    </source>
</evidence>
<accession>A0A2P2Q3I4</accession>
<dbReference type="FunFam" id="1.25.40.10:FF:000729">
    <property type="entry name" value="Pentatricopeptide repeat-containing protein At4g25270, chloroplastic"/>
    <property type="match status" value="1"/>
</dbReference>
<dbReference type="FunFam" id="1.25.40.10:FF:001788">
    <property type="entry name" value="Pentatricopeptide repeat-containing protein At4g25270, chloroplastic"/>
    <property type="match status" value="1"/>
</dbReference>
<keyword evidence="1" id="KW-0677">Repeat</keyword>
<proteinExistence type="predicted"/>
<dbReference type="Pfam" id="PF20431">
    <property type="entry name" value="E_motif"/>
    <property type="match status" value="1"/>
</dbReference>
<dbReference type="InterPro" id="IPR002885">
    <property type="entry name" value="PPR_rpt"/>
</dbReference>
<dbReference type="PROSITE" id="PS51375">
    <property type="entry name" value="PPR"/>
    <property type="match status" value="4"/>
</dbReference>
<dbReference type="InterPro" id="IPR046960">
    <property type="entry name" value="PPR_At4g14850-like_plant"/>
</dbReference>
<evidence type="ECO:0000256" key="2">
    <source>
        <dbReference type="PROSITE-ProRule" id="PRU00708"/>
    </source>
</evidence>
<dbReference type="InterPro" id="IPR046848">
    <property type="entry name" value="E_motif"/>
</dbReference>
<reference evidence="3" key="1">
    <citation type="submission" date="2018-02" db="EMBL/GenBank/DDBJ databases">
        <title>Rhizophora mucronata_Transcriptome.</title>
        <authorList>
            <person name="Meera S.P."/>
            <person name="Sreeshan A."/>
            <person name="Augustine A."/>
        </authorList>
    </citation>
    <scope>NUCLEOTIDE SEQUENCE</scope>
    <source>
        <tissue evidence="3">Leaf</tissue>
    </source>
</reference>
<dbReference type="PANTHER" id="PTHR47926">
    <property type="entry name" value="PENTATRICOPEPTIDE REPEAT-CONTAINING PROTEIN"/>
    <property type="match status" value="1"/>
</dbReference>
<protein>
    <submittedName>
        <fullName evidence="3">Pentatricopeptide repeat-containing protein At4g25270ic</fullName>
    </submittedName>
</protein>
<feature type="repeat" description="PPR" evidence="2">
    <location>
        <begin position="258"/>
        <end position="292"/>
    </location>
</feature>
<dbReference type="EMBL" id="GGEC01081020">
    <property type="protein sequence ID" value="MBX61504.1"/>
    <property type="molecule type" value="Transcribed_RNA"/>
</dbReference>
<sequence>MFGILLSQAPRSPSMYVYSAGRSKKSKKQKLVKQKQYQRNLNGFHLSFPKSSLTPILIKRKPLAQTKLQALENVVNDVQSSREKGVYVDPQIFSSLLETCYQLNAIELGIRIHRLIPISLLRKNVGILSKLLRLYASFGYMDDALQLFDQMPNRDASAFPWNSLIAGYAELGMYEDAMALYFQMEEDGVEPDQFTFPRVLKACGGIGLIGIGEAVHRDLVRLGFGNDGFVQNALVYMYSKCGDIVKARRIFDKIACKDSFSWNSMLTGYVRHGLLMEALNTFSLMLQDEVEPDSVSISAILSNASSLNVFGTSEKASSSNFGVQIHGWIVRRGMEWDISIANSLIAMYANSRKLDQACWIFDHMLERDIVSWNSIIAVHSKCIEVLTYFERLERDGIFPDSITFVSVLSACAHLGLVKDGERLFSLMKAKYKIEPIMEHYACMVNLYGRAGLISEAYAIIVDEMESDAGPTAWGALLYACYLHGNIEFGEIAAQSLFELEPDNEHNFELLMKIYGCVGMLEDVERVRTMMIDRGL</sequence>
<feature type="repeat" description="PPR" evidence="2">
    <location>
        <begin position="157"/>
        <end position="191"/>
    </location>
</feature>
<dbReference type="Pfam" id="PF13041">
    <property type="entry name" value="PPR_2"/>
    <property type="match status" value="2"/>
</dbReference>
<dbReference type="PANTHER" id="PTHR47926:SF515">
    <property type="entry name" value="UMP-CMP KINASE"/>
    <property type="match status" value="1"/>
</dbReference>
<name>A0A2P2Q3I4_RHIMU</name>
<dbReference type="NCBIfam" id="TIGR00756">
    <property type="entry name" value="PPR"/>
    <property type="match status" value="2"/>
</dbReference>
<dbReference type="FunFam" id="1.25.40.10:FF:000285">
    <property type="entry name" value="Pentatricopeptide repeat-containing protein, chloroplastic"/>
    <property type="match status" value="1"/>
</dbReference>
<feature type="repeat" description="PPR" evidence="2">
    <location>
        <begin position="400"/>
        <end position="430"/>
    </location>
</feature>
<dbReference type="InterPro" id="IPR011990">
    <property type="entry name" value="TPR-like_helical_dom_sf"/>
</dbReference>
<feature type="repeat" description="PPR" evidence="2">
    <location>
        <begin position="337"/>
        <end position="371"/>
    </location>
</feature>
<dbReference type="Pfam" id="PF13812">
    <property type="entry name" value="PPR_3"/>
    <property type="match status" value="1"/>
</dbReference>
<dbReference type="GO" id="GO:0009451">
    <property type="term" value="P:RNA modification"/>
    <property type="evidence" value="ECO:0007669"/>
    <property type="project" value="InterPro"/>
</dbReference>
<organism evidence="3">
    <name type="scientific">Rhizophora mucronata</name>
    <name type="common">Asiatic mangrove</name>
    <dbReference type="NCBI Taxonomy" id="61149"/>
    <lineage>
        <taxon>Eukaryota</taxon>
        <taxon>Viridiplantae</taxon>
        <taxon>Streptophyta</taxon>
        <taxon>Embryophyta</taxon>
        <taxon>Tracheophyta</taxon>
        <taxon>Spermatophyta</taxon>
        <taxon>Magnoliopsida</taxon>
        <taxon>eudicotyledons</taxon>
        <taxon>Gunneridae</taxon>
        <taxon>Pentapetalae</taxon>
        <taxon>rosids</taxon>
        <taxon>fabids</taxon>
        <taxon>Malpighiales</taxon>
        <taxon>Rhizophoraceae</taxon>
        <taxon>Rhizophora</taxon>
    </lineage>
</organism>
<dbReference type="AlphaFoldDB" id="A0A2P2Q3I4"/>
<dbReference type="Pfam" id="PF01535">
    <property type="entry name" value="PPR"/>
    <property type="match status" value="3"/>
</dbReference>